<proteinExistence type="predicted"/>
<reference evidence="2 3" key="1">
    <citation type="submission" date="2020-07" db="EMBL/GenBank/DDBJ databases">
        <title>Halosimplex litoreum sp. nov. and Halosimplex rubrum sp. nov., isolated from different salt environments.</title>
        <authorList>
            <person name="Cui H."/>
        </authorList>
    </citation>
    <scope>NUCLEOTIDE SEQUENCE [LARGE SCALE GENOMIC DNA]</scope>
    <source>
        <strain evidence="2 3">R2</strain>
    </source>
</reference>
<feature type="compositionally biased region" description="Low complexity" evidence="1">
    <location>
        <begin position="296"/>
        <end position="308"/>
    </location>
</feature>
<keyword evidence="3" id="KW-1185">Reference proteome</keyword>
<sequence length="323" mass="34323">MTDRETSIGDRTRRSILKKGALATGAAVGVAGCAGLGDEGPAAQTDTDGDGATDTDVLDDGTDGDDAVEAGSDKALMFAEEFRGGAQFRVTSPVIEQQPEVEGVEDGDIWSDYNTRVVEYVNAEEDVLFFPAHDAEITEGRVYELHDNFTWLSDDAGDQGVVDVKFTEVGQEQIFDPSDVNVFDEGGGKALVRWGNYWPGAILRITSDVVEWTPRDDVAGSDVFADYNTRFARWINGGNFQIYPAGDASIERGQAYRMTSEFDVTDPEGNLVTTDLERVELPEGVATGDVATDPPTDGTTASEDTATDGGAGTGSGTDTPTGS</sequence>
<evidence type="ECO:0000313" key="2">
    <source>
        <dbReference type="EMBL" id="QLH80223.1"/>
    </source>
</evidence>
<dbReference type="EMBL" id="CP058909">
    <property type="protein sequence ID" value="QLH80223.1"/>
    <property type="molecule type" value="Genomic_DNA"/>
</dbReference>
<dbReference type="PROSITE" id="PS51257">
    <property type="entry name" value="PROKAR_LIPOPROTEIN"/>
    <property type="match status" value="1"/>
</dbReference>
<dbReference type="OrthoDB" id="252982at2157"/>
<dbReference type="KEGG" id="hpel:HZS54_00660"/>
<dbReference type="AlphaFoldDB" id="A0A7D5P3U4"/>
<evidence type="ECO:0000256" key="1">
    <source>
        <dbReference type="SAM" id="MobiDB-lite"/>
    </source>
</evidence>
<protein>
    <submittedName>
        <fullName evidence="2">Uncharacterized protein</fullName>
    </submittedName>
</protein>
<dbReference type="RefSeq" id="WP_179920055.1">
    <property type="nucleotide sequence ID" value="NZ_CP058909.1"/>
</dbReference>
<name>A0A7D5P3U4_9EURY</name>
<feature type="region of interest" description="Disordered" evidence="1">
    <location>
        <begin position="279"/>
        <end position="323"/>
    </location>
</feature>
<organism evidence="2 3">
    <name type="scientific">Halosimplex pelagicum</name>
    <dbReference type="NCBI Taxonomy" id="869886"/>
    <lineage>
        <taxon>Archaea</taxon>
        <taxon>Methanobacteriati</taxon>
        <taxon>Methanobacteriota</taxon>
        <taxon>Stenosarchaea group</taxon>
        <taxon>Halobacteria</taxon>
        <taxon>Halobacteriales</taxon>
        <taxon>Haloarculaceae</taxon>
        <taxon>Halosimplex</taxon>
    </lineage>
</organism>
<feature type="compositionally biased region" description="Acidic residues" evidence="1">
    <location>
        <begin position="47"/>
        <end position="64"/>
    </location>
</feature>
<gene>
    <name evidence="2" type="ORF">HZS54_00660</name>
</gene>
<dbReference type="InterPro" id="IPR006311">
    <property type="entry name" value="TAT_signal"/>
</dbReference>
<feature type="region of interest" description="Disordered" evidence="1">
    <location>
        <begin position="39"/>
        <end position="64"/>
    </location>
</feature>
<accession>A0A7D5P3U4</accession>
<dbReference type="GeneID" id="56081055"/>
<dbReference type="Proteomes" id="UP000509346">
    <property type="component" value="Chromosome"/>
</dbReference>
<evidence type="ECO:0000313" key="3">
    <source>
        <dbReference type="Proteomes" id="UP000509346"/>
    </source>
</evidence>
<dbReference type="PROSITE" id="PS51318">
    <property type="entry name" value="TAT"/>
    <property type="match status" value="1"/>
</dbReference>